<feature type="domain" description="PATROL1-like C-terminal" evidence="2">
    <location>
        <begin position="1"/>
        <end position="58"/>
    </location>
</feature>
<dbReference type="EMBL" id="JAYMYS010000002">
    <property type="protein sequence ID" value="KAK7405536.1"/>
    <property type="molecule type" value="Genomic_DNA"/>
</dbReference>
<dbReference type="Proteomes" id="UP001386955">
    <property type="component" value="Unassembled WGS sequence"/>
</dbReference>
<dbReference type="InterPro" id="IPR008528">
    <property type="entry name" value="unc-13_homologue"/>
</dbReference>
<dbReference type="InterPro" id="IPR057984">
    <property type="entry name" value="PATROL1_C"/>
</dbReference>
<feature type="signal peptide" evidence="1">
    <location>
        <begin position="1"/>
        <end position="19"/>
    </location>
</feature>
<dbReference type="AlphaFoldDB" id="A0AAN9SSZ0"/>
<dbReference type="PANTHER" id="PTHR31280">
    <property type="entry name" value="PROTEIN UNC-13 HOMOLOG"/>
    <property type="match status" value="1"/>
</dbReference>
<protein>
    <recommendedName>
        <fullName evidence="2">PATROL1-like C-terminal domain-containing protein</fullName>
    </recommendedName>
</protein>
<dbReference type="Pfam" id="PF25761">
    <property type="entry name" value="TPR_PATROL1"/>
    <property type="match status" value="1"/>
</dbReference>
<organism evidence="3 4">
    <name type="scientific">Psophocarpus tetragonolobus</name>
    <name type="common">Winged bean</name>
    <name type="synonym">Dolichos tetragonolobus</name>
    <dbReference type="NCBI Taxonomy" id="3891"/>
    <lineage>
        <taxon>Eukaryota</taxon>
        <taxon>Viridiplantae</taxon>
        <taxon>Streptophyta</taxon>
        <taxon>Embryophyta</taxon>
        <taxon>Tracheophyta</taxon>
        <taxon>Spermatophyta</taxon>
        <taxon>Magnoliopsida</taxon>
        <taxon>eudicotyledons</taxon>
        <taxon>Gunneridae</taxon>
        <taxon>Pentapetalae</taxon>
        <taxon>rosids</taxon>
        <taxon>fabids</taxon>
        <taxon>Fabales</taxon>
        <taxon>Fabaceae</taxon>
        <taxon>Papilionoideae</taxon>
        <taxon>50 kb inversion clade</taxon>
        <taxon>NPAAA clade</taxon>
        <taxon>indigoferoid/millettioid clade</taxon>
        <taxon>Phaseoleae</taxon>
        <taxon>Psophocarpus</taxon>
    </lineage>
</organism>
<evidence type="ECO:0000259" key="2">
    <source>
        <dbReference type="Pfam" id="PF25761"/>
    </source>
</evidence>
<keyword evidence="1" id="KW-0732">Signal</keyword>
<dbReference type="PANTHER" id="PTHR31280:SF22">
    <property type="entry name" value="DUF810 FAMILY PROTEIN"/>
    <property type="match status" value="1"/>
</dbReference>
<gene>
    <name evidence="3" type="ORF">VNO78_06928</name>
</gene>
<reference evidence="3 4" key="1">
    <citation type="submission" date="2024-01" db="EMBL/GenBank/DDBJ databases">
        <title>The genomes of 5 underutilized Papilionoideae crops provide insights into root nodulation and disease resistanc.</title>
        <authorList>
            <person name="Jiang F."/>
        </authorList>
    </citation>
    <scope>NUCLEOTIDE SEQUENCE [LARGE SCALE GENOMIC DNA]</scope>
    <source>
        <strain evidence="3">DUOXIRENSHENG_FW03</strain>
        <tissue evidence="3">Leaves</tissue>
    </source>
</reference>
<evidence type="ECO:0000256" key="1">
    <source>
        <dbReference type="SAM" id="SignalP"/>
    </source>
</evidence>
<accession>A0AAN9SSZ0</accession>
<feature type="chain" id="PRO_5042942339" description="PATROL1-like C-terminal domain-containing protein" evidence="1">
    <location>
        <begin position="20"/>
        <end position="80"/>
    </location>
</feature>
<sequence>MKASFDAFLLVLHAGVSNGVFNESNHQSIQEDFDGLKKLFCSFGEELIVENVVEKEAEPGHSFSCWSEHREAFSQFNPSS</sequence>
<evidence type="ECO:0000313" key="4">
    <source>
        <dbReference type="Proteomes" id="UP001386955"/>
    </source>
</evidence>
<keyword evidence="4" id="KW-1185">Reference proteome</keyword>
<evidence type="ECO:0000313" key="3">
    <source>
        <dbReference type="EMBL" id="KAK7405536.1"/>
    </source>
</evidence>
<name>A0AAN9SSZ0_PSOTE</name>
<proteinExistence type="predicted"/>
<comment type="caution">
    <text evidence="3">The sequence shown here is derived from an EMBL/GenBank/DDBJ whole genome shotgun (WGS) entry which is preliminary data.</text>
</comment>